<dbReference type="GO" id="GO:0003676">
    <property type="term" value="F:nucleic acid binding"/>
    <property type="evidence" value="ECO:0007669"/>
    <property type="project" value="InterPro"/>
</dbReference>
<dbReference type="EMBL" id="AP011674">
    <property type="protein sequence ID" value="BAL53998.1"/>
    <property type="molecule type" value="Genomic_DNA"/>
</dbReference>
<sequence length="169" mass="19293">MRIGLVGQVRRVWAPRGVKVEQLLEYRREWAYLNLGVNGLIGKLIWGWAETMKSEAIAAVVREWGAKGVKAIAWDRARGHYGSAYENVEVKRVEQPPYSPELNPAERIFEYLRSKVEGKLYRTLAEKQAAIEAELKELAANPEKVKSLAGWDWIRQSLAGLQQENTVFQ</sequence>
<dbReference type="AlphaFoldDB" id="H5SCW2"/>
<dbReference type="InterPro" id="IPR036397">
    <property type="entry name" value="RNaseH_sf"/>
</dbReference>
<dbReference type="Gene3D" id="3.30.420.10">
    <property type="entry name" value="Ribonuclease H-like superfamily/Ribonuclease H"/>
    <property type="match status" value="1"/>
</dbReference>
<evidence type="ECO:0000313" key="1">
    <source>
        <dbReference type="EMBL" id="BAL53998.1"/>
    </source>
</evidence>
<name>H5SCW2_9CHLR</name>
<gene>
    <name evidence="1" type="ORF">HGMM_F11H08C08</name>
</gene>
<proteinExistence type="predicted"/>
<reference evidence="1" key="1">
    <citation type="journal article" date="2005" name="Environ. Microbiol.">
        <title>Genetic and functional properties of uncultivated thermophilic crenarchaeotes from a subsurface gold mine as revealed by analysis of genome fragments.</title>
        <authorList>
            <person name="Nunoura T."/>
            <person name="Hirayama H."/>
            <person name="Takami H."/>
            <person name="Oida H."/>
            <person name="Nishi S."/>
            <person name="Shimamura S."/>
            <person name="Suzuki Y."/>
            <person name="Inagaki F."/>
            <person name="Takai K."/>
            <person name="Nealson K.H."/>
            <person name="Horikoshi K."/>
        </authorList>
    </citation>
    <scope>NUCLEOTIDE SEQUENCE</scope>
</reference>
<organism evidence="1">
    <name type="scientific">uncultured Chloroflexota bacterium</name>
    <dbReference type="NCBI Taxonomy" id="166587"/>
    <lineage>
        <taxon>Bacteria</taxon>
        <taxon>Bacillati</taxon>
        <taxon>Chloroflexota</taxon>
        <taxon>environmental samples</taxon>
    </lineage>
</organism>
<reference evidence="1" key="2">
    <citation type="journal article" date="2012" name="PLoS ONE">
        <title>A Deeply Branching Thermophilic Bacterium with an Ancient Acetyl-CoA Pathway Dominates a Subsurface Ecosystem.</title>
        <authorList>
            <person name="Takami H."/>
            <person name="Noguchi H."/>
            <person name="Takaki Y."/>
            <person name="Uchiyama I."/>
            <person name="Toyoda A."/>
            <person name="Nishi S."/>
            <person name="Chee G.-J."/>
            <person name="Arai W."/>
            <person name="Nunoura T."/>
            <person name="Itoh T."/>
            <person name="Hattori M."/>
            <person name="Takai K."/>
        </authorList>
    </citation>
    <scope>NUCLEOTIDE SEQUENCE</scope>
</reference>
<accession>H5SCW2</accession>
<protein>
    <submittedName>
        <fullName evidence="1">Transposase</fullName>
    </submittedName>
</protein>